<dbReference type="GeneID" id="63821566"/>
<evidence type="ECO:0000313" key="2">
    <source>
        <dbReference type="Proteomes" id="UP000076871"/>
    </source>
</evidence>
<keyword evidence="2" id="KW-1185">Reference proteome</keyword>
<evidence type="ECO:0000313" key="1">
    <source>
        <dbReference type="EMBL" id="KZT05730.1"/>
    </source>
</evidence>
<dbReference type="RefSeq" id="XP_040763470.1">
    <property type="nucleotide sequence ID" value="XM_040904536.1"/>
</dbReference>
<name>A0A165DVT0_9APHY</name>
<proteinExistence type="predicted"/>
<accession>A0A165DVT0</accession>
<dbReference type="Proteomes" id="UP000076871">
    <property type="component" value="Unassembled WGS sequence"/>
</dbReference>
<reference evidence="1 2" key="1">
    <citation type="journal article" date="2016" name="Mol. Biol. Evol.">
        <title>Comparative Genomics of Early-Diverging Mushroom-Forming Fungi Provides Insights into the Origins of Lignocellulose Decay Capabilities.</title>
        <authorList>
            <person name="Nagy L.G."/>
            <person name="Riley R."/>
            <person name="Tritt A."/>
            <person name="Adam C."/>
            <person name="Daum C."/>
            <person name="Floudas D."/>
            <person name="Sun H."/>
            <person name="Yadav J.S."/>
            <person name="Pangilinan J."/>
            <person name="Larsson K.H."/>
            <person name="Matsuura K."/>
            <person name="Barry K."/>
            <person name="Labutti K."/>
            <person name="Kuo R."/>
            <person name="Ohm R.A."/>
            <person name="Bhattacharya S.S."/>
            <person name="Shirouzu T."/>
            <person name="Yoshinaga Y."/>
            <person name="Martin F.M."/>
            <person name="Grigoriev I.V."/>
            <person name="Hibbett D.S."/>
        </authorList>
    </citation>
    <scope>NUCLEOTIDE SEQUENCE [LARGE SCALE GENOMIC DNA]</scope>
    <source>
        <strain evidence="1 2">93-53</strain>
    </source>
</reference>
<dbReference type="AlphaFoldDB" id="A0A165DVT0"/>
<dbReference type="EMBL" id="KV427628">
    <property type="protein sequence ID" value="KZT05730.1"/>
    <property type="molecule type" value="Genomic_DNA"/>
</dbReference>
<dbReference type="InParanoid" id="A0A165DVT0"/>
<organism evidence="1 2">
    <name type="scientific">Laetiporus sulphureus 93-53</name>
    <dbReference type="NCBI Taxonomy" id="1314785"/>
    <lineage>
        <taxon>Eukaryota</taxon>
        <taxon>Fungi</taxon>
        <taxon>Dikarya</taxon>
        <taxon>Basidiomycota</taxon>
        <taxon>Agaricomycotina</taxon>
        <taxon>Agaricomycetes</taxon>
        <taxon>Polyporales</taxon>
        <taxon>Laetiporus</taxon>
    </lineage>
</organism>
<gene>
    <name evidence="1" type="ORF">LAESUDRAFT_655151</name>
</gene>
<protein>
    <submittedName>
        <fullName evidence="1">Uncharacterized protein</fullName>
    </submittedName>
</protein>
<feature type="non-terminal residue" evidence="1">
    <location>
        <position position="1"/>
    </location>
</feature>
<sequence length="77" mass="8936">HDPGIYADPFAFNPDSDRFLISGNRNLEPDFREVLWGFGRWEMLSLYEGGGQIKKHTLPVYAQVRRDYSNRIPDVGH</sequence>